<dbReference type="InterPro" id="IPR036097">
    <property type="entry name" value="HisK_dim/P_sf"/>
</dbReference>
<reference evidence="14 15" key="1">
    <citation type="submission" date="2022-09" db="EMBL/GenBank/DDBJ databases">
        <authorList>
            <person name="Han X.L."/>
            <person name="Wang Q."/>
            <person name="Lu T."/>
        </authorList>
    </citation>
    <scope>NUCLEOTIDE SEQUENCE [LARGE SCALE GENOMIC DNA]</scope>
    <source>
        <strain evidence="14 15">WQ 127069</strain>
    </source>
</reference>
<keyword evidence="5" id="KW-0547">Nucleotide-binding</keyword>
<dbReference type="InterPro" id="IPR000014">
    <property type="entry name" value="PAS"/>
</dbReference>
<feature type="modified residue" description="4-aspartylphosphate" evidence="9">
    <location>
        <position position="807"/>
    </location>
</feature>
<dbReference type="NCBIfam" id="TIGR00229">
    <property type="entry name" value="sensory_box"/>
    <property type="match status" value="4"/>
</dbReference>
<evidence type="ECO:0000256" key="6">
    <source>
        <dbReference type="ARBA" id="ARBA00022777"/>
    </source>
</evidence>
<dbReference type="InterPro" id="IPR035965">
    <property type="entry name" value="PAS-like_dom_sf"/>
</dbReference>
<evidence type="ECO:0000313" key="14">
    <source>
        <dbReference type="EMBL" id="MCU6796275.1"/>
    </source>
</evidence>
<dbReference type="Pfam" id="PF08447">
    <property type="entry name" value="PAS_3"/>
    <property type="match status" value="2"/>
</dbReference>
<comment type="caution">
    <text evidence="14">The sequence shown here is derived from an EMBL/GenBank/DDBJ whole genome shotgun (WGS) entry which is preliminary data.</text>
</comment>
<dbReference type="RefSeq" id="WP_262687090.1">
    <property type="nucleotide sequence ID" value="NZ_JAOQIO010000099.1"/>
</dbReference>
<dbReference type="EC" id="2.7.13.3" evidence="2"/>
<dbReference type="Pfam" id="PF02518">
    <property type="entry name" value="HATPase_c"/>
    <property type="match status" value="1"/>
</dbReference>
<feature type="domain" description="Response regulatory" evidence="11">
    <location>
        <begin position="758"/>
        <end position="875"/>
    </location>
</feature>
<dbReference type="PROSITE" id="PS50110">
    <property type="entry name" value="RESPONSE_REGULATORY"/>
    <property type="match status" value="1"/>
</dbReference>
<dbReference type="Pfam" id="PF00072">
    <property type="entry name" value="Response_reg"/>
    <property type="match status" value="1"/>
</dbReference>
<dbReference type="Gene3D" id="3.30.450.20">
    <property type="entry name" value="PAS domain"/>
    <property type="match status" value="4"/>
</dbReference>
<keyword evidence="7" id="KW-0067">ATP-binding</keyword>
<feature type="domain" description="PAS" evidence="12">
    <location>
        <begin position="136"/>
        <end position="214"/>
    </location>
</feature>
<dbReference type="SMART" id="SM00448">
    <property type="entry name" value="REC"/>
    <property type="match status" value="1"/>
</dbReference>
<keyword evidence="8" id="KW-0902">Two-component regulatory system</keyword>
<feature type="domain" description="PAS" evidence="12">
    <location>
        <begin position="377"/>
        <end position="423"/>
    </location>
</feature>
<dbReference type="PANTHER" id="PTHR45339:SF1">
    <property type="entry name" value="HYBRID SIGNAL TRANSDUCTION HISTIDINE KINASE J"/>
    <property type="match status" value="1"/>
</dbReference>
<dbReference type="SMART" id="SM00387">
    <property type="entry name" value="HATPase_c"/>
    <property type="match status" value="1"/>
</dbReference>
<dbReference type="Gene3D" id="3.40.50.2300">
    <property type="match status" value="1"/>
</dbReference>
<dbReference type="SUPFAM" id="SSF52172">
    <property type="entry name" value="CheY-like"/>
    <property type="match status" value="1"/>
</dbReference>
<dbReference type="SUPFAM" id="SSF47384">
    <property type="entry name" value="Homodimeric domain of signal transducing histidine kinase"/>
    <property type="match status" value="1"/>
</dbReference>
<dbReference type="InterPro" id="IPR003594">
    <property type="entry name" value="HATPase_dom"/>
</dbReference>
<evidence type="ECO:0000256" key="4">
    <source>
        <dbReference type="ARBA" id="ARBA00022679"/>
    </source>
</evidence>
<evidence type="ECO:0000256" key="9">
    <source>
        <dbReference type="PROSITE-ProRule" id="PRU00169"/>
    </source>
</evidence>
<dbReference type="PRINTS" id="PR00344">
    <property type="entry name" value="BCTRLSENSOR"/>
</dbReference>
<dbReference type="Gene3D" id="3.30.565.10">
    <property type="entry name" value="Histidine kinase-like ATPase, C-terminal domain"/>
    <property type="match status" value="1"/>
</dbReference>
<dbReference type="InterPro" id="IPR013767">
    <property type="entry name" value="PAS_fold"/>
</dbReference>
<keyword evidence="4" id="KW-0808">Transferase</keyword>
<dbReference type="Pfam" id="PF13426">
    <property type="entry name" value="PAS_9"/>
    <property type="match status" value="1"/>
</dbReference>
<dbReference type="Gene3D" id="1.10.287.130">
    <property type="match status" value="1"/>
</dbReference>
<evidence type="ECO:0000259" key="13">
    <source>
        <dbReference type="PROSITE" id="PS50113"/>
    </source>
</evidence>
<dbReference type="SMART" id="SM00086">
    <property type="entry name" value="PAC"/>
    <property type="match status" value="4"/>
</dbReference>
<dbReference type="InterPro" id="IPR001789">
    <property type="entry name" value="Sig_transdc_resp-reg_receiver"/>
</dbReference>
<feature type="domain" description="Histidine kinase" evidence="10">
    <location>
        <begin position="512"/>
        <end position="734"/>
    </location>
</feature>
<organism evidence="14 15">
    <name type="scientific">Paenibacillus baimaensis</name>
    <dbReference type="NCBI Taxonomy" id="2982185"/>
    <lineage>
        <taxon>Bacteria</taxon>
        <taxon>Bacillati</taxon>
        <taxon>Bacillota</taxon>
        <taxon>Bacilli</taxon>
        <taxon>Bacillales</taxon>
        <taxon>Paenibacillaceae</taxon>
        <taxon>Paenibacillus</taxon>
    </lineage>
</organism>
<dbReference type="EMBL" id="JAOQIO010000099">
    <property type="protein sequence ID" value="MCU6796275.1"/>
    <property type="molecule type" value="Genomic_DNA"/>
</dbReference>
<evidence type="ECO:0000256" key="2">
    <source>
        <dbReference type="ARBA" id="ARBA00012438"/>
    </source>
</evidence>
<comment type="catalytic activity">
    <reaction evidence="1">
        <text>ATP + protein L-histidine = ADP + protein N-phospho-L-histidine.</text>
        <dbReference type="EC" id="2.7.13.3"/>
    </reaction>
</comment>
<evidence type="ECO:0000256" key="7">
    <source>
        <dbReference type="ARBA" id="ARBA00022840"/>
    </source>
</evidence>
<dbReference type="Proteomes" id="UP001652445">
    <property type="component" value="Unassembled WGS sequence"/>
</dbReference>
<proteinExistence type="predicted"/>
<evidence type="ECO:0000259" key="11">
    <source>
        <dbReference type="PROSITE" id="PS50110"/>
    </source>
</evidence>
<feature type="domain" description="PAS" evidence="12">
    <location>
        <begin position="8"/>
        <end position="53"/>
    </location>
</feature>
<sequence length="877" mass="98984">MAKAQVDDHSFFEHVYTSAPVGIAIVSIQGEWLKVNPALCSILGYHEQELMNRPSNEVGYNDHTFLDDHQVQPLLSGAAASFESEKQLVRKDGSIVWASLHVSLVRDEQEGTPLYFITHLSDVTDKKVKEQSLLKIEQLYTMISENAQDLISYSTPDGIIRYCSPSITDLLGYRADEIEGSANLELYHPDDVLMLQESTFSDEDTLTYRILHKNGKYLWFETSYKKVRDEQGEIKWVLGIGRDITERKKHEDNLAEAQRIALLGSWELDIVSEELMLSDEIYNMYNLTRDPQPIRIFKFINLIHPLDQQQFIEHLEHTKKGHELDKEFRHLHLDGTVKYLHVRGFPTMDSSGSPLKLNGTIQDITEHKHVELKLQESIERYTSLKKYNHDAVFSLDLEGNIINTNQKAEQVTGFVVSEMAGENFSRFIGSVNLKRKLSALVENGNSEKVIDKITHKTGLIIEVLTTVAPIIVNEATVGYYIIAKDITEQKKLLVAKEAAEKTNKAKSEFLAMMSHEIRTPMNGVIGMTHLLQDTTALDAQQEVYVEIIRKSGNSLLAIINDILDFSKIESGKTDLVEAPLDIRECIAETLDVLSSKASEKRLEMTYSVHSHVPSVLVGDADRLKQVLMNLIGNGVKFTYSGGVSITVEKWLHTSNSLHLRFTIRDSGIGIPEDKVGQLFQPFYQLDHYMTRKSEGTGLGLAISKKLIEKMGGDIWIEPTTGPGATFVFTVALKEEKPNKEVGLSESVKEEKAVQRYLKILVAEDHEINQLVLRKMLEKMGHTVTVVENGKEAIEAVTFEEFDLIFMDVQMPHMNGLDATKALKSIPIRGTFPVIIAVTANALTGDREKCMEAGMDDYISKPFKRELISDKINKYFPI</sequence>
<dbReference type="CDD" id="cd16922">
    <property type="entry name" value="HATPase_EvgS-ArcB-TorS-like"/>
    <property type="match status" value="1"/>
</dbReference>
<accession>A0ABT2UNP6</accession>
<dbReference type="CDD" id="cd00130">
    <property type="entry name" value="PAS"/>
    <property type="match status" value="4"/>
</dbReference>
<dbReference type="CDD" id="cd00082">
    <property type="entry name" value="HisKA"/>
    <property type="match status" value="1"/>
</dbReference>
<dbReference type="SUPFAM" id="SSF55874">
    <property type="entry name" value="ATPase domain of HSP90 chaperone/DNA topoisomerase II/histidine kinase"/>
    <property type="match status" value="1"/>
</dbReference>
<keyword evidence="6" id="KW-0418">Kinase</keyword>
<protein>
    <recommendedName>
        <fullName evidence="2">histidine kinase</fullName>
        <ecNumber evidence="2">2.7.13.3</ecNumber>
    </recommendedName>
</protein>
<keyword evidence="15" id="KW-1185">Reference proteome</keyword>
<dbReference type="InterPro" id="IPR003661">
    <property type="entry name" value="HisK_dim/P_dom"/>
</dbReference>
<evidence type="ECO:0000256" key="8">
    <source>
        <dbReference type="ARBA" id="ARBA00023012"/>
    </source>
</evidence>
<evidence type="ECO:0000256" key="3">
    <source>
        <dbReference type="ARBA" id="ARBA00022553"/>
    </source>
</evidence>
<gene>
    <name evidence="14" type="ORF">OB236_29545</name>
</gene>
<dbReference type="PROSITE" id="PS50113">
    <property type="entry name" value="PAC"/>
    <property type="match status" value="3"/>
</dbReference>
<evidence type="ECO:0000256" key="1">
    <source>
        <dbReference type="ARBA" id="ARBA00000085"/>
    </source>
</evidence>
<dbReference type="InterPro" id="IPR005467">
    <property type="entry name" value="His_kinase_dom"/>
</dbReference>
<dbReference type="PROSITE" id="PS50112">
    <property type="entry name" value="PAS"/>
    <property type="match status" value="3"/>
</dbReference>
<dbReference type="CDD" id="cd17546">
    <property type="entry name" value="REC_hyHK_CKI1_RcsC-like"/>
    <property type="match status" value="1"/>
</dbReference>
<dbReference type="Gene3D" id="2.10.70.100">
    <property type="match status" value="1"/>
</dbReference>
<keyword evidence="3 9" id="KW-0597">Phosphoprotein</keyword>
<dbReference type="InterPro" id="IPR001610">
    <property type="entry name" value="PAC"/>
</dbReference>
<dbReference type="InterPro" id="IPR004358">
    <property type="entry name" value="Sig_transdc_His_kin-like_C"/>
</dbReference>
<dbReference type="SMART" id="SM00388">
    <property type="entry name" value="HisKA"/>
    <property type="match status" value="1"/>
</dbReference>
<dbReference type="InterPro" id="IPR011006">
    <property type="entry name" value="CheY-like_superfamily"/>
</dbReference>
<dbReference type="InterPro" id="IPR036890">
    <property type="entry name" value="HATPase_C_sf"/>
</dbReference>
<feature type="domain" description="PAC" evidence="13">
    <location>
        <begin position="82"/>
        <end position="135"/>
    </location>
</feature>
<dbReference type="PANTHER" id="PTHR45339">
    <property type="entry name" value="HYBRID SIGNAL TRANSDUCTION HISTIDINE KINASE J"/>
    <property type="match status" value="1"/>
</dbReference>
<name>A0ABT2UNP6_9BACL</name>
<dbReference type="PROSITE" id="PS50109">
    <property type="entry name" value="HIS_KIN"/>
    <property type="match status" value="1"/>
</dbReference>
<evidence type="ECO:0000256" key="5">
    <source>
        <dbReference type="ARBA" id="ARBA00022741"/>
    </source>
</evidence>
<dbReference type="InterPro" id="IPR000700">
    <property type="entry name" value="PAS-assoc_C"/>
</dbReference>
<feature type="domain" description="PAC" evidence="13">
    <location>
        <begin position="204"/>
        <end position="256"/>
    </location>
</feature>
<dbReference type="Pfam" id="PF00989">
    <property type="entry name" value="PAS"/>
    <property type="match status" value="1"/>
</dbReference>
<evidence type="ECO:0000313" key="15">
    <source>
        <dbReference type="Proteomes" id="UP001652445"/>
    </source>
</evidence>
<dbReference type="Pfam" id="PF00512">
    <property type="entry name" value="HisKA"/>
    <property type="match status" value="1"/>
</dbReference>
<evidence type="ECO:0000259" key="12">
    <source>
        <dbReference type="PROSITE" id="PS50112"/>
    </source>
</evidence>
<evidence type="ECO:0000259" key="10">
    <source>
        <dbReference type="PROSITE" id="PS50109"/>
    </source>
</evidence>
<dbReference type="SUPFAM" id="SSF55785">
    <property type="entry name" value="PYP-like sensor domain (PAS domain)"/>
    <property type="match status" value="4"/>
</dbReference>
<feature type="domain" description="PAC" evidence="13">
    <location>
        <begin position="324"/>
        <end position="376"/>
    </location>
</feature>
<dbReference type="InterPro" id="IPR013655">
    <property type="entry name" value="PAS_fold_3"/>
</dbReference>
<dbReference type="SMART" id="SM00091">
    <property type="entry name" value="PAS"/>
    <property type="match status" value="4"/>
</dbReference>